<protein>
    <submittedName>
        <fullName evidence="1">DUF2397 domain-containing protein</fullName>
    </submittedName>
</protein>
<dbReference type="Proteomes" id="UP001271792">
    <property type="component" value="Unassembled WGS sequence"/>
</dbReference>
<accession>A0ABU4TZE6</accession>
<dbReference type="RefSeq" id="WP_319987350.1">
    <property type="nucleotide sequence ID" value="NZ_JAXAVV010000016.1"/>
</dbReference>
<reference evidence="1 2" key="2">
    <citation type="submission" date="2023-11" db="EMBL/GenBank/DDBJ databases">
        <authorList>
            <person name="Lara A.C."/>
            <person name="Chronakova A."/>
        </authorList>
    </citation>
    <scope>NUCLEOTIDE SEQUENCE [LARGE SCALE GENOMIC DNA]</scope>
    <source>
        <strain evidence="1 2">BCCO 10_0798</strain>
    </source>
</reference>
<sequence>MIDHDETPETEAPADPWSALLPGQELVPAYLTSRFAAQYRVIVEVLLAEQDTSLTGLSYDEVATGVRARLAGQLPADAVDRLLAPEVLHLDARLERLVQWRVLTRWQEPARSGEDFLRRRDRYQLTPRAASLHVFWASVDDTEEAAGDLTLAPRAIHERLIAFAESVRHAVYTNAATEFQQVGAMHQAMATAARGWQRTLAHALSGGPDPAKQDLLWQTLRSYIGMWGEQVDVHTPRIAELVVELDPLLTPDVWRACVRAALDTDADDEVVASQARRWAHTWDALGSWFGGADSQARRLRRQLRDLVAPWARNMNLLLDTGGAVTRRAELLALAVAVERAYDDESAWRIWDTAVGAFSARHLLLAPDSADDSDLSWTTAPPAPVTARFREQGARAAVGRRTRIPDYSTGKSAARRARVAAQAARNGAEAALRLRSGTHLADWGEITDAELDLLLEFVGVVRRTRSESAVTGDGRWRITLRRPRQAHDTTSLRADNGSMTTLNWYFGMEPA</sequence>
<name>A0ABU4TZE6_9PSEU</name>
<evidence type="ECO:0000313" key="1">
    <source>
        <dbReference type="EMBL" id="MDX8053535.1"/>
    </source>
</evidence>
<proteinExistence type="predicted"/>
<dbReference type="EMBL" id="JAXAVV010000016">
    <property type="protein sequence ID" value="MDX8053535.1"/>
    <property type="molecule type" value="Genomic_DNA"/>
</dbReference>
<gene>
    <name evidence="1" type="ORF">SK571_29540</name>
</gene>
<comment type="caution">
    <text evidence="1">The sequence shown here is derived from an EMBL/GenBank/DDBJ whole genome shotgun (WGS) entry which is preliminary data.</text>
</comment>
<dbReference type="InterPro" id="IPR013493">
    <property type="entry name" value="CHP02677"/>
</dbReference>
<reference evidence="1 2" key="1">
    <citation type="submission" date="2023-11" db="EMBL/GenBank/DDBJ databases">
        <title>Lentzea sokolovensis, sp. nov., Lentzea kristufkii, sp. nov., and Lentzea miocenensis, sp. nov., rare actinobacteria from Sokolov Coal Basin, Miocene lacustrine sediment, Czech Republic.</title>
        <authorList>
            <person name="Lara A."/>
            <person name="Kotroba L."/>
            <person name="Nouioui I."/>
            <person name="Neumann-Schaal M."/>
            <person name="Mast Y."/>
            <person name="Chronakova A."/>
        </authorList>
    </citation>
    <scope>NUCLEOTIDE SEQUENCE [LARGE SCALE GENOMIC DNA]</scope>
    <source>
        <strain evidence="1 2">BCCO 10_0798</strain>
    </source>
</reference>
<evidence type="ECO:0000313" key="2">
    <source>
        <dbReference type="Proteomes" id="UP001271792"/>
    </source>
</evidence>
<keyword evidence="2" id="KW-1185">Reference proteome</keyword>
<dbReference type="Pfam" id="PF09660">
    <property type="entry name" value="DUF2397"/>
    <property type="match status" value="1"/>
</dbReference>
<organism evidence="1 2">
    <name type="scientific">Lentzea kristufekii</name>
    <dbReference type="NCBI Taxonomy" id="3095430"/>
    <lineage>
        <taxon>Bacteria</taxon>
        <taxon>Bacillati</taxon>
        <taxon>Actinomycetota</taxon>
        <taxon>Actinomycetes</taxon>
        <taxon>Pseudonocardiales</taxon>
        <taxon>Pseudonocardiaceae</taxon>
        <taxon>Lentzea</taxon>
    </lineage>
</organism>